<gene>
    <name evidence="8" type="ORF">SAMN02745752_00608</name>
</gene>
<accession>A0A1K1UFQ2</accession>
<dbReference type="GO" id="GO:0003723">
    <property type="term" value="F:RNA binding"/>
    <property type="evidence" value="ECO:0007669"/>
    <property type="project" value="UniProtKB-KW"/>
</dbReference>
<evidence type="ECO:0000256" key="2">
    <source>
        <dbReference type="ARBA" id="ARBA00023235"/>
    </source>
</evidence>
<dbReference type="PROSITE" id="PS50889">
    <property type="entry name" value="S4"/>
    <property type="match status" value="1"/>
</dbReference>
<dbReference type="CDD" id="cd00165">
    <property type="entry name" value="S4"/>
    <property type="match status" value="1"/>
</dbReference>
<dbReference type="InterPro" id="IPR020094">
    <property type="entry name" value="TruA/RsuA/RluB/E/F_N"/>
</dbReference>
<name>A0A1K1UFQ2_9GAMM</name>
<evidence type="ECO:0000259" key="7">
    <source>
        <dbReference type="SMART" id="SM00363"/>
    </source>
</evidence>
<keyword evidence="2 6" id="KW-0413">Isomerase</keyword>
<comment type="similarity">
    <text evidence="1 6">Belongs to the pseudouridine synthase RsuA family.</text>
</comment>
<dbReference type="InterPro" id="IPR002942">
    <property type="entry name" value="S4_RNA-bd"/>
</dbReference>
<dbReference type="SUPFAM" id="SSF55120">
    <property type="entry name" value="Pseudouridine synthase"/>
    <property type="match status" value="1"/>
</dbReference>
<evidence type="ECO:0000313" key="9">
    <source>
        <dbReference type="Proteomes" id="UP000182350"/>
    </source>
</evidence>
<reference evidence="8 9" key="1">
    <citation type="submission" date="2016-11" db="EMBL/GenBank/DDBJ databases">
        <authorList>
            <person name="Jaros S."/>
            <person name="Januszkiewicz K."/>
            <person name="Wedrychowicz H."/>
        </authorList>
    </citation>
    <scope>NUCLEOTIDE SEQUENCE [LARGE SCALE GENOMIC DNA]</scope>
    <source>
        <strain evidence="8 9">DSM 21637</strain>
    </source>
</reference>
<dbReference type="OrthoDB" id="9807213at2"/>
<dbReference type="EMBL" id="FPJW01000001">
    <property type="protein sequence ID" value="SFX11897.1"/>
    <property type="molecule type" value="Genomic_DNA"/>
</dbReference>
<dbReference type="EC" id="5.4.99.-" evidence="6"/>
<comment type="catalytic activity">
    <reaction evidence="3">
        <text>uridine(35) in tRNA(Tyr) = pseudouridine(35) in tRNA(Tyr)</text>
        <dbReference type="Rhea" id="RHEA:60556"/>
        <dbReference type="Rhea" id="RHEA-COMP:15607"/>
        <dbReference type="Rhea" id="RHEA-COMP:15608"/>
        <dbReference type="ChEBI" id="CHEBI:65314"/>
        <dbReference type="ChEBI" id="CHEBI:65315"/>
    </reaction>
</comment>
<dbReference type="STRING" id="1122209.SAMN02745752_00608"/>
<protein>
    <recommendedName>
        <fullName evidence="6">Pseudouridine synthase</fullName>
        <ecNumber evidence="6">5.4.99.-</ecNumber>
    </recommendedName>
</protein>
<dbReference type="CDD" id="cd02553">
    <property type="entry name" value="PseudoU_synth_RsuA"/>
    <property type="match status" value="1"/>
</dbReference>
<proteinExistence type="inferred from homology"/>
<dbReference type="PROSITE" id="PS01149">
    <property type="entry name" value="PSI_RSU"/>
    <property type="match status" value="1"/>
</dbReference>
<dbReference type="Gene3D" id="3.30.70.1560">
    <property type="entry name" value="Alpha-L RNA-binding motif"/>
    <property type="match status" value="1"/>
</dbReference>
<evidence type="ECO:0000256" key="4">
    <source>
        <dbReference type="ARBA" id="ARBA00036535"/>
    </source>
</evidence>
<evidence type="ECO:0000313" key="8">
    <source>
        <dbReference type="EMBL" id="SFX11897.1"/>
    </source>
</evidence>
<dbReference type="RefSeq" id="WP_072324805.1">
    <property type="nucleotide sequence ID" value="NZ_FPJW01000001.1"/>
</dbReference>
<dbReference type="Proteomes" id="UP000182350">
    <property type="component" value="Unassembled WGS sequence"/>
</dbReference>
<evidence type="ECO:0000256" key="3">
    <source>
        <dbReference type="ARBA" id="ARBA00036390"/>
    </source>
</evidence>
<comment type="catalytic activity">
    <reaction evidence="4">
        <text>uridine(2604) in 23S rRNA = pseudouridine(2604) in 23S rRNA</text>
        <dbReference type="Rhea" id="RHEA:38875"/>
        <dbReference type="Rhea" id="RHEA-COMP:10093"/>
        <dbReference type="Rhea" id="RHEA-COMP:10094"/>
        <dbReference type="ChEBI" id="CHEBI:65314"/>
        <dbReference type="ChEBI" id="CHEBI:65315"/>
        <dbReference type="EC" id="5.4.99.21"/>
    </reaction>
</comment>
<dbReference type="InterPro" id="IPR006145">
    <property type="entry name" value="PsdUridine_synth_RsuA/RluA"/>
</dbReference>
<dbReference type="SMART" id="SM00363">
    <property type="entry name" value="S4"/>
    <property type="match status" value="1"/>
</dbReference>
<dbReference type="NCBIfam" id="TIGR00093">
    <property type="entry name" value="pseudouridine synthase"/>
    <property type="match status" value="1"/>
</dbReference>
<dbReference type="AlphaFoldDB" id="A0A1K1UFQ2"/>
<dbReference type="Gene3D" id="3.30.70.580">
    <property type="entry name" value="Pseudouridine synthase I, catalytic domain, N-terminal subdomain"/>
    <property type="match status" value="1"/>
</dbReference>
<dbReference type="Pfam" id="PF00849">
    <property type="entry name" value="PseudoU_synth_2"/>
    <property type="match status" value="1"/>
</dbReference>
<sequence length="240" mass="26897">MSGKTQRLDKFLSTTTGLTRSLAKKALHRGEVSVNGVVEKNSGRQVASEDQVCWLDQPLVEVGLRYLLLNKPVGYECSSKSSHHPLVTDLLQDLPALERINPVGRLDVDTSGLMLLTDDGQWLHRITSPRHRKPKVYRALLAEPLVLDAEQRVLEGLLLEGEDTPTLPAILQRLEDQQVRLTITEGRYHQVRRMFAALGNHVQALHREAIGDLWLNESELAPGQWRELTQEEVQQLGAAG</sequence>
<dbReference type="InterPro" id="IPR000748">
    <property type="entry name" value="PsdUridine_synth_RsuA/RluB/E/F"/>
</dbReference>
<dbReference type="PANTHER" id="PTHR47683:SF2">
    <property type="entry name" value="RNA-BINDING S4 DOMAIN-CONTAINING PROTEIN"/>
    <property type="match status" value="1"/>
</dbReference>
<evidence type="ECO:0000256" key="1">
    <source>
        <dbReference type="ARBA" id="ARBA00008348"/>
    </source>
</evidence>
<dbReference type="InterPro" id="IPR020103">
    <property type="entry name" value="PsdUridine_synth_cat_dom_sf"/>
</dbReference>
<dbReference type="InterPro" id="IPR018496">
    <property type="entry name" value="PsdUridine_synth_RsuA/RluB_CS"/>
</dbReference>
<keyword evidence="5" id="KW-0694">RNA-binding</keyword>
<dbReference type="GO" id="GO:0160138">
    <property type="term" value="F:23S rRNA pseudouridine(2604) synthase activity"/>
    <property type="evidence" value="ECO:0007669"/>
    <property type="project" value="UniProtKB-EC"/>
</dbReference>
<feature type="domain" description="RNA-binding S4" evidence="7">
    <location>
        <begin position="6"/>
        <end position="68"/>
    </location>
</feature>
<keyword evidence="9" id="KW-1185">Reference proteome</keyword>
<dbReference type="InterPro" id="IPR036986">
    <property type="entry name" value="S4_RNA-bd_sf"/>
</dbReference>
<dbReference type="PANTHER" id="PTHR47683">
    <property type="entry name" value="PSEUDOURIDINE SYNTHASE FAMILY PROTEIN-RELATED"/>
    <property type="match status" value="1"/>
</dbReference>
<dbReference type="InterPro" id="IPR050343">
    <property type="entry name" value="RsuA_PseudoU_synthase"/>
</dbReference>
<dbReference type="Pfam" id="PF01479">
    <property type="entry name" value="S4"/>
    <property type="match status" value="1"/>
</dbReference>
<dbReference type="GO" id="GO:0000455">
    <property type="term" value="P:enzyme-directed rRNA pseudouridine synthesis"/>
    <property type="evidence" value="ECO:0007669"/>
    <property type="project" value="UniProtKB-ARBA"/>
</dbReference>
<dbReference type="SUPFAM" id="SSF55174">
    <property type="entry name" value="Alpha-L RNA-binding motif"/>
    <property type="match status" value="1"/>
</dbReference>
<evidence type="ECO:0000256" key="6">
    <source>
        <dbReference type="RuleBase" id="RU003887"/>
    </source>
</evidence>
<dbReference type="Gene3D" id="3.10.290.10">
    <property type="entry name" value="RNA-binding S4 domain"/>
    <property type="match status" value="1"/>
</dbReference>
<organism evidence="8 9">
    <name type="scientific">Marinospirillum alkaliphilum DSM 21637</name>
    <dbReference type="NCBI Taxonomy" id="1122209"/>
    <lineage>
        <taxon>Bacteria</taxon>
        <taxon>Pseudomonadati</taxon>
        <taxon>Pseudomonadota</taxon>
        <taxon>Gammaproteobacteria</taxon>
        <taxon>Oceanospirillales</taxon>
        <taxon>Oceanospirillaceae</taxon>
        <taxon>Marinospirillum</taxon>
    </lineage>
</organism>
<evidence type="ECO:0000256" key="5">
    <source>
        <dbReference type="PROSITE-ProRule" id="PRU00182"/>
    </source>
</evidence>
<dbReference type="InterPro" id="IPR042092">
    <property type="entry name" value="PsdUridine_s_RsuA/RluB/E/F_cat"/>
</dbReference>